<feature type="region of interest" description="Disordered" evidence="1">
    <location>
        <begin position="584"/>
        <end position="614"/>
    </location>
</feature>
<dbReference type="InterPro" id="IPR036236">
    <property type="entry name" value="Znf_C2H2_sf"/>
</dbReference>
<evidence type="ECO:0000259" key="2">
    <source>
        <dbReference type="SMART" id="SM00451"/>
    </source>
</evidence>
<keyword evidence="4" id="KW-1185">Reference proteome</keyword>
<dbReference type="GO" id="GO:0003725">
    <property type="term" value="F:double-stranded RNA binding"/>
    <property type="evidence" value="ECO:0007669"/>
    <property type="project" value="TreeGrafter"/>
</dbReference>
<evidence type="ECO:0000313" key="3">
    <source>
        <dbReference type="Ensembl" id="ENSSMRP00000012728.1"/>
    </source>
</evidence>
<dbReference type="GO" id="GO:0071011">
    <property type="term" value="C:precatalytic spliceosome"/>
    <property type="evidence" value="ECO:0007669"/>
    <property type="project" value="TreeGrafter"/>
</dbReference>
<dbReference type="Pfam" id="PF12874">
    <property type="entry name" value="zf-met"/>
    <property type="match status" value="1"/>
</dbReference>
<dbReference type="Proteomes" id="UP000694421">
    <property type="component" value="Unplaced"/>
</dbReference>
<reference evidence="3" key="1">
    <citation type="submission" date="2025-08" db="UniProtKB">
        <authorList>
            <consortium name="Ensembl"/>
        </authorList>
    </citation>
    <scope>IDENTIFICATION</scope>
</reference>
<dbReference type="PANTHER" id="PTHR45762:SF13">
    <property type="entry name" value="U1-TYPE DOMAIN-CONTAINING PROTEIN"/>
    <property type="match status" value="1"/>
</dbReference>
<feature type="region of interest" description="Disordered" evidence="1">
    <location>
        <begin position="209"/>
        <end position="259"/>
    </location>
</feature>
<evidence type="ECO:0000256" key="1">
    <source>
        <dbReference type="SAM" id="MobiDB-lite"/>
    </source>
</evidence>
<dbReference type="InterPro" id="IPR003604">
    <property type="entry name" value="Matrin/U1-like-C_Znf_C2H2"/>
</dbReference>
<reference evidence="3" key="2">
    <citation type="submission" date="2025-09" db="UniProtKB">
        <authorList>
            <consortium name="Ensembl"/>
        </authorList>
    </citation>
    <scope>IDENTIFICATION</scope>
</reference>
<sequence>MYFDDKPYITPYYCNICQVYCASPVNLQAHFLGFKHRVVEEALKNHGVVKSLGAGEEDAVKHTPKLRTQIIPDYIQTEPEKELGKTLEEQLDTCKDTEPAIGLQYITEYHTDGKPIYECTLCDCQAGITHMFMHVLGVKHKLSYLKRHYPELADVKGQGSNLKRKLKALALQVEHTEGRKKVMVAKDLPPGKDDRFLVEPTDDSLVTWFSEEGEGSGNKGKQKENVKSEDSAKAQDTDTKSEEQNNQTTRQLETADFNEPDSEEFLCNEDLLKYLESFEIVDDEDASFILAVTQKFTSSLIAYREKISEQKNLSETNPNTKDTSGLSTMTGVYIQKPPVYYFKNTETKPNAKPQFKRKTTQSDDSTKPLKRGTFVSTFKEIPIEPDPSDAEKSNSHVEVQSPPPPNSISTPTPTIVSAIPTPTVLPPPLPTIATPLPLSSPTVTPPILTTTATVIPPTLPLPPPTVTPPILPPPTVTPPPIPLPPPTVTPPILPPPTVTSSTLPPTTVNPLPLPPPTVNPLPLPPPTLPLLPPSPIHLPPPCPTLPLLPPTVPPPTVPPPSVLPPPLPPLLTIIPTLPPITVLPLQEPLPNSTSDEHSHSQNQSDTPRILLPGPVIPTDSDVVAKFLNSIKNMDIDEVADTLYKIAASNPTFRGMDVPSVLKVLAENGNLKSKPTASTTQKQ</sequence>
<dbReference type="AlphaFoldDB" id="A0A8D0BXW0"/>
<accession>A0A8D0BXW0</accession>
<proteinExistence type="predicted"/>
<dbReference type="InterPro" id="IPR013087">
    <property type="entry name" value="Znf_C2H2_type"/>
</dbReference>
<organism evidence="3 4">
    <name type="scientific">Salvator merianae</name>
    <name type="common">Argentine black and white tegu</name>
    <name type="synonym">Tupinambis merianae</name>
    <dbReference type="NCBI Taxonomy" id="96440"/>
    <lineage>
        <taxon>Eukaryota</taxon>
        <taxon>Metazoa</taxon>
        <taxon>Chordata</taxon>
        <taxon>Craniata</taxon>
        <taxon>Vertebrata</taxon>
        <taxon>Euteleostomi</taxon>
        <taxon>Lepidosauria</taxon>
        <taxon>Squamata</taxon>
        <taxon>Bifurcata</taxon>
        <taxon>Unidentata</taxon>
        <taxon>Episquamata</taxon>
        <taxon>Laterata</taxon>
        <taxon>Teiioidea</taxon>
        <taxon>Teiidae</taxon>
        <taxon>Salvator</taxon>
    </lineage>
</organism>
<evidence type="ECO:0000313" key="4">
    <source>
        <dbReference type="Proteomes" id="UP000694421"/>
    </source>
</evidence>
<name>A0A8D0BXW0_SALMN</name>
<dbReference type="SUPFAM" id="SSF57667">
    <property type="entry name" value="beta-beta-alpha zinc fingers"/>
    <property type="match status" value="1"/>
</dbReference>
<dbReference type="GeneTree" id="ENSGT01030000234977"/>
<dbReference type="Ensembl" id="ENSSMRT00000014837.1">
    <property type="protein sequence ID" value="ENSSMRP00000012728.1"/>
    <property type="gene ID" value="ENSSMRG00000009930.1"/>
</dbReference>
<feature type="region of interest" description="Disordered" evidence="1">
    <location>
        <begin position="344"/>
        <end position="414"/>
    </location>
</feature>
<feature type="domain" description="U1-type" evidence="2">
    <location>
        <begin position="9"/>
        <end position="43"/>
    </location>
</feature>
<dbReference type="PANTHER" id="PTHR45762">
    <property type="entry name" value="ZINC FINGER RNA-BINDING PROTEIN"/>
    <property type="match status" value="1"/>
</dbReference>
<dbReference type="OMA" id="CASLEIN"/>
<feature type="domain" description="U1-type" evidence="2">
    <location>
        <begin position="114"/>
        <end position="147"/>
    </location>
</feature>
<dbReference type="GO" id="GO:0008270">
    <property type="term" value="F:zinc ion binding"/>
    <property type="evidence" value="ECO:0007669"/>
    <property type="project" value="InterPro"/>
</dbReference>
<protein>
    <recommendedName>
        <fullName evidence="2">U1-type domain-containing protein</fullName>
    </recommendedName>
</protein>
<dbReference type="Gene3D" id="3.30.160.60">
    <property type="entry name" value="Classic Zinc Finger"/>
    <property type="match status" value="1"/>
</dbReference>
<dbReference type="GO" id="GO:0003727">
    <property type="term" value="F:single-stranded RNA binding"/>
    <property type="evidence" value="ECO:0007669"/>
    <property type="project" value="TreeGrafter"/>
</dbReference>
<feature type="compositionally biased region" description="Basic and acidic residues" evidence="1">
    <location>
        <begin position="221"/>
        <end position="243"/>
    </location>
</feature>
<dbReference type="SMART" id="SM00451">
    <property type="entry name" value="ZnF_U1"/>
    <property type="match status" value="2"/>
</dbReference>